<feature type="compositionally biased region" description="Acidic residues" evidence="1">
    <location>
        <begin position="500"/>
        <end position="510"/>
    </location>
</feature>
<dbReference type="Gene3D" id="3.90.320.10">
    <property type="match status" value="1"/>
</dbReference>
<accession>K0T955</accession>
<feature type="non-terminal residue" evidence="2">
    <location>
        <position position="1"/>
    </location>
</feature>
<dbReference type="Proteomes" id="UP000266841">
    <property type="component" value="Unassembled WGS sequence"/>
</dbReference>
<dbReference type="EMBL" id="AGNL01009296">
    <property type="protein sequence ID" value="EJK69966.1"/>
    <property type="molecule type" value="Genomic_DNA"/>
</dbReference>
<evidence type="ECO:0000256" key="1">
    <source>
        <dbReference type="SAM" id="MobiDB-lite"/>
    </source>
</evidence>
<keyword evidence="3" id="KW-1185">Reference proteome</keyword>
<reference evidence="2 3" key="1">
    <citation type="journal article" date="2012" name="Genome Biol.">
        <title>Genome and low-iron response of an oceanic diatom adapted to chronic iron limitation.</title>
        <authorList>
            <person name="Lommer M."/>
            <person name="Specht M."/>
            <person name="Roy A.S."/>
            <person name="Kraemer L."/>
            <person name="Andreson R."/>
            <person name="Gutowska M.A."/>
            <person name="Wolf J."/>
            <person name="Bergner S.V."/>
            <person name="Schilhabel M.B."/>
            <person name="Klostermeier U.C."/>
            <person name="Beiko R.G."/>
            <person name="Rosenstiel P."/>
            <person name="Hippler M."/>
            <person name="Laroche J."/>
        </authorList>
    </citation>
    <scope>NUCLEOTIDE SEQUENCE [LARGE SCALE GENOMIC DNA]</scope>
    <source>
        <strain evidence="2 3">CCMP1005</strain>
    </source>
</reference>
<feature type="region of interest" description="Disordered" evidence="1">
    <location>
        <begin position="476"/>
        <end position="513"/>
    </location>
</feature>
<comment type="caution">
    <text evidence="2">The sequence shown here is derived from an EMBL/GenBank/DDBJ whole genome shotgun (WGS) entry which is preliminary data.</text>
</comment>
<organism evidence="2 3">
    <name type="scientific">Thalassiosira oceanica</name>
    <name type="common">Marine diatom</name>
    <dbReference type="NCBI Taxonomy" id="159749"/>
    <lineage>
        <taxon>Eukaryota</taxon>
        <taxon>Sar</taxon>
        <taxon>Stramenopiles</taxon>
        <taxon>Ochrophyta</taxon>
        <taxon>Bacillariophyta</taxon>
        <taxon>Coscinodiscophyceae</taxon>
        <taxon>Thalassiosirophycidae</taxon>
        <taxon>Thalassiosirales</taxon>
        <taxon>Thalassiosiraceae</taxon>
        <taxon>Thalassiosira</taxon>
    </lineage>
</organism>
<dbReference type="AlphaFoldDB" id="K0T955"/>
<evidence type="ECO:0000313" key="3">
    <source>
        <dbReference type="Proteomes" id="UP000266841"/>
    </source>
</evidence>
<dbReference type="InterPro" id="IPR011604">
    <property type="entry name" value="PDDEXK-like_dom_sf"/>
</dbReference>
<protein>
    <recommendedName>
        <fullName evidence="4">SAP domain-containing protein</fullName>
    </recommendedName>
</protein>
<sequence length="622" mass="70153">GEVDDTQRNNEYILPNWRHCQSHAAHEPALELQPEGRAPEHFAEKLRGAQCQGENDDGDLYFTEVYSHDPELEKFLRDCGTQASRLAFIRGVTDLLIDDEKMQQRSSKTNDLSMSRSKSAKAYGVVGNSGVTDPEQVKMPGSTMLGDRGYNEDEDFQSRDRAKLGWINTTKRGPNLCYKFGQVNYRTNIDQRDVPEKGPTLTLGAMRQVGSQRSYLTLYRNGTGHDTLLQSSDPSLSADKFDYVTTYEDVKYSETFEEAVNKLSDDEEYDPADLLDERDFDRRYVLDSHNVLEVTKGQGGSEWRATRPFHITSTSAHAALPRTTDKLNAMQQRLLQNDIGLKLSTPEEVAQDLSWQSMTKSNLKKESAEKLKEIAKSYGHPISRNKDELADLIRTGPKPDLTMTETEKVLKCSFLAPLQNKDATAHKLGSLNEPNVRGAMKGIFNGLNLELMDLFEPGFVVDKSNKWAGTSLDGLATVRAPTPSQGNETDKEAESLSNNESDDSDEDTSEDSTFHCGVEIKTPSNGSLRTKLNESKHRHGMFTRCNFGGKPCLFSYDLFKRLVYKPEYRTQVMWHAVTCNLEYVLFVAAGENDIIYATLIKIPSDKRRNFFEILQRSLRAHT</sequence>
<proteinExistence type="predicted"/>
<feature type="region of interest" description="Disordered" evidence="1">
    <location>
        <begin position="125"/>
        <end position="153"/>
    </location>
</feature>
<name>K0T955_THAOC</name>
<evidence type="ECO:0008006" key="4">
    <source>
        <dbReference type="Google" id="ProtNLM"/>
    </source>
</evidence>
<gene>
    <name evidence="2" type="ORF">THAOC_08722</name>
</gene>
<evidence type="ECO:0000313" key="2">
    <source>
        <dbReference type="EMBL" id="EJK69966.1"/>
    </source>
</evidence>